<dbReference type="Gene3D" id="3.50.50.60">
    <property type="entry name" value="FAD/NAD(P)-binding domain"/>
    <property type="match status" value="2"/>
</dbReference>
<dbReference type="InterPro" id="IPR007867">
    <property type="entry name" value="GMC_OxRtase_C"/>
</dbReference>
<reference evidence="10 11" key="1">
    <citation type="journal article" date="2012" name="Genet. Mol. Biol.">
        <title>Analysis of 16S rRNA and mxaF genes revealing insights into Methylobacterium niche-specific plant association.</title>
        <authorList>
            <person name="Dourado M.N."/>
            <person name="Andreote F.D."/>
            <person name="Dini-Andreote F."/>
            <person name="Conti R."/>
            <person name="Araujo J.M."/>
            <person name="Araujo W.L."/>
        </authorList>
    </citation>
    <scope>NUCLEOTIDE SEQUENCE [LARGE SCALE GENOMIC DNA]</scope>
    <source>
        <strain evidence="10 11">SR1.6/6</strain>
    </source>
</reference>
<dbReference type="InterPro" id="IPR036291">
    <property type="entry name" value="NAD(P)-bd_dom_sf"/>
</dbReference>
<dbReference type="Gene3D" id="3.40.50.720">
    <property type="entry name" value="NAD(P)-binding Rossmann-like Domain"/>
    <property type="match status" value="1"/>
</dbReference>
<comment type="cofactor">
    <cofactor evidence="1">
        <name>FAD</name>
        <dbReference type="ChEBI" id="CHEBI:57692"/>
    </cofactor>
</comment>
<keyword evidence="4" id="KW-0274">FAD</keyword>
<evidence type="ECO:0000256" key="3">
    <source>
        <dbReference type="ARBA" id="ARBA00022630"/>
    </source>
</evidence>
<dbReference type="KEGG" id="mmes:MMSR116_24385"/>
<reference evidence="10 11" key="2">
    <citation type="journal article" date="2013" name="Genome Announc.">
        <title>Draft Genome Sequence of Methylobacterium mesophilicum Strain SR1.6/6, Isolated from Citrus sinensis.</title>
        <authorList>
            <person name="Marinho Almeida D."/>
            <person name="Dini-Andreote F."/>
            <person name="Camargo Neves A.A."/>
            <person name="Juca Ramos R.T."/>
            <person name="Andreote F.D."/>
            <person name="Carneiro A.R."/>
            <person name="Oliveira de Souza Lima A."/>
            <person name="Caracciolo Gomes de Sa P.H."/>
            <person name="Ribeiro Barbosa M.S."/>
            <person name="Araujo W.L."/>
            <person name="Silva A."/>
        </authorList>
    </citation>
    <scope>NUCLEOTIDE SEQUENCE [LARGE SCALE GENOMIC DNA]</scope>
    <source>
        <strain evidence="10 11">SR1.6/6</strain>
    </source>
</reference>
<dbReference type="GO" id="GO:0071949">
    <property type="term" value="F:FAD binding"/>
    <property type="evidence" value="ECO:0007669"/>
    <property type="project" value="InterPro"/>
</dbReference>
<evidence type="ECO:0000259" key="8">
    <source>
        <dbReference type="Pfam" id="PF01494"/>
    </source>
</evidence>
<dbReference type="OrthoDB" id="9798604at2"/>
<gene>
    <name evidence="10" type="ORF">MMSR116_24385</name>
</gene>
<dbReference type="SUPFAM" id="SSF51905">
    <property type="entry name" value="FAD/NAD(P)-binding domain"/>
    <property type="match status" value="1"/>
</dbReference>
<dbReference type="PANTHER" id="PTHR42784:SF1">
    <property type="entry name" value="PYRANOSE 2-OXIDASE"/>
    <property type="match status" value="1"/>
</dbReference>
<dbReference type="SUPFAM" id="SSF51735">
    <property type="entry name" value="NAD(P)-binding Rossmann-fold domains"/>
    <property type="match status" value="1"/>
</dbReference>
<dbReference type="AlphaFoldDB" id="A0A6B9FRM8"/>
<comment type="similarity">
    <text evidence="2">Belongs to the GMC oxidoreductase family.</text>
</comment>
<evidence type="ECO:0000256" key="4">
    <source>
        <dbReference type="ARBA" id="ARBA00022827"/>
    </source>
</evidence>
<accession>A0A6B9FRM8</accession>
<sequence length="887" mass="97546">MRIIDLRTAGGQATAAVEGSDVCIVGSGPAGSTIARELTRSGLRVTMLESGSHERQSDADALDEVENIGRARLSVDDQWHVRNRIIGGSSHTWGGRCAAFDEIDFEHRPWVPASGWPFRREILVPFLERSAEYLGLVSGEGFSDDRFWRLANRQAPAAPDPRLLLPFFWQFSRDGEHAYRFEYMRFGPRIDDRLGPNFTLLTNATVIRIDPVESGKAVSSVIVAAPDGQRFTIPARTVVLCAGGIENPRLLLSSDSVVKGGLGNDRDLVGRYLMDHPRGSIASFPVESSREVERRFGRFTVRGNLFRAGLRLSPQLQREEGLLNVAAWLGEEVAPGDPLEALKRIASGRAKLSEDVGVLAASPGLLVRGLHQYFVQANGFPRKLSSLTLDAMCEQRPDPDSRITLSDRRDRFGSRLPRIDWRVHPDEERSMRRMAEVARDSFAAMGLPVPELEPWVRHQAPFPDSITDVGHPTGATRMADDPTMGVVDADHQVHGVDGLYVAGSSTFPTAGHANPTQMIVATSLRLADGLKARVRSARPPAICTSPAGEQNPIRVLLTGATGRIGRVVLADLAARGYRVRATTSKSLPLDSRAPGLEWRHFDLLRQDGYDALVEGCDAILHIAAEMHDPARMPQANVEATRLLAAAGERAQVRTFVYTSSVAVYGSGRGRIMSEDAPVLTADRDVPNEYWAIDQTRAYGRTKLAGELALAAEARLTRYVALRPTVVVGLPELIEIRDWPRSKRVIAAHRHAHHVYVGDVSDAILWAMERGLSGVGPAGSFETFNVGEDHFATPTHADFMLKAYDATGDLRFKVPPVPPAVDWVRDFARFRRLPLRNPLWRMRFPANKIAAAGWSPPFGMAWAHAEALRLLRVEAACEALPQQGAKPR</sequence>
<keyword evidence="3" id="KW-0285">Flavoprotein</keyword>
<dbReference type="EMBL" id="CP043538">
    <property type="protein sequence ID" value="QGY04692.1"/>
    <property type="molecule type" value="Genomic_DNA"/>
</dbReference>
<dbReference type="Pfam" id="PF01494">
    <property type="entry name" value="FAD_binding_3"/>
    <property type="match status" value="1"/>
</dbReference>
<keyword evidence="5" id="KW-0560">Oxidoreductase</keyword>
<protein>
    <submittedName>
        <fullName evidence="10">NAD-dependent epimerase/dehydratase family protein</fullName>
    </submittedName>
</protein>
<organism evidence="10 11">
    <name type="scientific">Methylobacterium mesophilicum SR1.6/6</name>
    <dbReference type="NCBI Taxonomy" id="908290"/>
    <lineage>
        <taxon>Bacteria</taxon>
        <taxon>Pseudomonadati</taxon>
        <taxon>Pseudomonadota</taxon>
        <taxon>Alphaproteobacteria</taxon>
        <taxon>Hyphomicrobiales</taxon>
        <taxon>Methylobacteriaceae</taxon>
        <taxon>Methylobacterium</taxon>
    </lineage>
</organism>
<dbReference type="InterPro" id="IPR002938">
    <property type="entry name" value="FAD-bd"/>
</dbReference>
<dbReference type="InterPro" id="IPR001509">
    <property type="entry name" value="Epimerase_deHydtase"/>
</dbReference>
<evidence type="ECO:0000313" key="10">
    <source>
        <dbReference type="EMBL" id="QGY04692.1"/>
    </source>
</evidence>
<evidence type="ECO:0000259" key="7">
    <source>
        <dbReference type="Pfam" id="PF01370"/>
    </source>
</evidence>
<proteinExistence type="inferred from homology"/>
<dbReference type="GO" id="GO:0016614">
    <property type="term" value="F:oxidoreductase activity, acting on CH-OH group of donors"/>
    <property type="evidence" value="ECO:0007669"/>
    <property type="project" value="InterPro"/>
</dbReference>
<dbReference type="InterPro" id="IPR051473">
    <property type="entry name" value="P2Ox-like"/>
</dbReference>
<evidence type="ECO:0000259" key="6">
    <source>
        <dbReference type="Pfam" id="PF00732"/>
    </source>
</evidence>
<evidence type="ECO:0000256" key="2">
    <source>
        <dbReference type="ARBA" id="ARBA00010790"/>
    </source>
</evidence>
<dbReference type="Pfam" id="PF05199">
    <property type="entry name" value="GMC_oxred_C"/>
    <property type="match status" value="1"/>
</dbReference>
<feature type="domain" description="NAD-dependent epimerase/dehydratase" evidence="7">
    <location>
        <begin position="555"/>
        <end position="775"/>
    </location>
</feature>
<evidence type="ECO:0000256" key="1">
    <source>
        <dbReference type="ARBA" id="ARBA00001974"/>
    </source>
</evidence>
<feature type="domain" description="Glucose-methanol-choline oxidoreductase C-terminal" evidence="9">
    <location>
        <begin position="397"/>
        <end position="521"/>
    </location>
</feature>
<feature type="domain" description="Glucose-methanol-choline oxidoreductase N-terminal" evidence="6">
    <location>
        <begin position="192"/>
        <end position="277"/>
    </location>
</feature>
<dbReference type="InterPro" id="IPR036188">
    <property type="entry name" value="FAD/NAD-bd_sf"/>
</dbReference>
<dbReference type="Proteomes" id="UP000012488">
    <property type="component" value="Chromosome"/>
</dbReference>
<evidence type="ECO:0000313" key="11">
    <source>
        <dbReference type="Proteomes" id="UP000012488"/>
    </source>
</evidence>
<evidence type="ECO:0000256" key="5">
    <source>
        <dbReference type="ARBA" id="ARBA00023002"/>
    </source>
</evidence>
<dbReference type="Pfam" id="PF01370">
    <property type="entry name" value="Epimerase"/>
    <property type="match status" value="1"/>
</dbReference>
<dbReference type="Pfam" id="PF00732">
    <property type="entry name" value="GMC_oxred_N"/>
    <property type="match status" value="1"/>
</dbReference>
<feature type="domain" description="FAD-binding" evidence="8">
    <location>
        <begin position="21"/>
        <end position="52"/>
    </location>
</feature>
<name>A0A6B9FRM8_9HYPH</name>
<dbReference type="InterPro" id="IPR000172">
    <property type="entry name" value="GMC_OxRdtase_N"/>
</dbReference>
<evidence type="ECO:0000259" key="9">
    <source>
        <dbReference type="Pfam" id="PF05199"/>
    </source>
</evidence>
<dbReference type="PANTHER" id="PTHR42784">
    <property type="entry name" value="PYRANOSE 2-OXIDASE"/>
    <property type="match status" value="1"/>
</dbReference>
<dbReference type="RefSeq" id="WP_010681951.1">
    <property type="nucleotide sequence ID" value="NZ_CP043538.1"/>
</dbReference>